<evidence type="ECO:0000259" key="1">
    <source>
        <dbReference type="SMART" id="SM00065"/>
    </source>
</evidence>
<dbReference type="AlphaFoldDB" id="A0A6J4S858"/>
<dbReference type="SMART" id="SM00065">
    <property type="entry name" value="GAF"/>
    <property type="match status" value="1"/>
</dbReference>
<dbReference type="Pfam" id="PF01590">
    <property type="entry name" value="GAF"/>
    <property type="match status" value="1"/>
</dbReference>
<organism evidence="2">
    <name type="scientific">uncultured Solirubrobacteraceae bacterium</name>
    <dbReference type="NCBI Taxonomy" id="1162706"/>
    <lineage>
        <taxon>Bacteria</taxon>
        <taxon>Bacillati</taxon>
        <taxon>Actinomycetota</taxon>
        <taxon>Thermoleophilia</taxon>
        <taxon>Solirubrobacterales</taxon>
        <taxon>Solirubrobacteraceae</taxon>
        <taxon>environmental samples</taxon>
    </lineage>
</organism>
<gene>
    <name evidence="2" type="ORF">AVDCRST_MAG85-1294</name>
</gene>
<dbReference type="PANTHER" id="PTHR43102:SF2">
    <property type="entry name" value="GAF DOMAIN-CONTAINING PROTEIN"/>
    <property type="match status" value="1"/>
</dbReference>
<proteinExistence type="predicted"/>
<dbReference type="Gene3D" id="3.30.450.40">
    <property type="match status" value="1"/>
</dbReference>
<name>A0A6J4S858_9ACTN</name>
<accession>A0A6J4S858</accession>
<reference evidence="2" key="1">
    <citation type="submission" date="2020-02" db="EMBL/GenBank/DDBJ databases">
        <authorList>
            <person name="Meier V. D."/>
        </authorList>
    </citation>
    <scope>NUCLEOTIDE SEQUENCE</scope>
    <source>
        <strain evidence="2">AVDCRST_MAG85</strain>
    </source>
</reference>
<evidence type="ECO:0000313" key="2">
    <source>
        <dbReference type="EMBL" id="CAA9492217.1"/>
    </source>
</evidence>
<dbReference type="SUPFAM" id="SSF55781">
    <property type="entry name" value="GAF domain-like"/>
    <property type="match status" value="1"/>
</dbReference>
<dbReference type="InterPro" id="IPR029016">
    <property type="entry name" value="GAF-like_dom_sf"/>
</dbReference>
<dbReference type="InterPro" id="IPR003018">
    <property type="entry name" value="GAF"/>
</dbReference>
<protein>
    <recommendedName>
        <fullName evidence="1">GAF domain-containing protein</fullName>
    </recommendedName>
</protein>
<feature type="domain" description="GAF" evidence="1">
    <location>
        <begin position="59"/>
        <end position="200"/>
    </location>
</feature>
<dbReference type="PANTHER" id="PTHR43102">
    <property type="entry name" value="SLR1143 PROTEIN"/>
    <property type="match status" value="1"/>
</dbReference>
<dbReference type="EMBL" id="CADCVT010000142">
    <property type="protein sequence ID" value="CAA9492217.1"/>
    <property type="molecule type" value="Genomic_DNA"/>
</dbReference>
<sequence>MRLAFAMAEHGDPQAQATLADVATRSLERRALGETDGDGILSDPARRAALVRTGLLNGPIDAALDRLTGVVARVLDAPVALVSLVDADKQVFAGCIGLPEPWATDRQTPLSHSFCQHAVTSREPLIVADARKDPRVKDNLAIRDLDVIAYAGIPLIDRQGQALGSLCVIDHRPRRWTDAEVELLNDLATTVVDELESRSA</sequence>